<evidence type="ECO:0000256" key="1">
    <source>
        <dbReference type="SAM" id="MobiDB-lite"/>
    </source>
</evidence>
<protein>
    <recommendedName>
        <fullName evidence="3">ORF 12 gene product N-terminal domain-containing protein</fullName>
    </recommendedName>
</protein>
<feature type="compositionally biased region" description="Low complexity" evidence="1">
    <location>
        <begin position="45"/>
        <end position="54"/>
    </location>
</feature>
<sequence>MRNFSARRTRTSIFLALGAVAALTLTGCSGDGDGNGEGPEETPVTEETPATEAPAQAEAIEIPDTPVGEVAQKMVDTMNAADDTTEADWEGLLHESFTAQVPVSDFVGLLNTNIRPAQPFVPTAYEGGERQSVTTLDAAIGDPIDLSIVLDPEGLITGLTFTPAAPES</sequence>
<evidence type="ECO:0000256" key="2">
    <source>
        <dbReference type="SAM" id="SignalP"/>
    </source>
</evidence>
<comment type="caution">
    <text evidence="4">The sequence shown here is derived from an EMBL/GenBank/DDBJ whole genome shotgun (WGS) entry which is preliminary data.</text>
</comment>
<feature type="domain" description="ORF 12 gene product N-terminal" evidence="3">
    <location>
        <begin position="62"/>
        <end position="156"/>
    </location>
</feature>
<dbReference type="InterPro" id="IPR040846">
    <property type="entry name" value="ORF_12_N"/>
</dbReference>
<dbReference type="Gene3D" id="3.10.450.280">
    <property type="match status" value="1"/>
</dbReference>
<accession>A0ABQ2N2B6</accession>
<dbReference type="Pfam" id="PF18042">
    <property type="entry name" value="ORF_12_N"/>
    <property type="match status" value="1"/>
</dbReference>
<evidence type="ECO:0000313" key="5">
    <source>
        <dbReference type="Proteomes" id="UP000638043"/>
    </source>
</evidence>
<name>A0ABQ2N2B6_9MICO</name>
<dbReference type="EMBL" id="BMMQ01000004">
    <property type="protein sequence ID" value="GGO63464.1"/>
    <property type="molecule type" value="Genomic_DNA"/>
</dbReference>
<keyword evidence="2" id="KW-0732">Signal</keyword>
<dbReference type="PROSITE" id="PS51257">
    <property type="entry name" value="PROKAR_LIPOPROTEIN"/>
    <property type="match status" value="1"/>
</dbReference>
<feature type="chain" id="PRO_5045630396" description="ORF 12 gene product N-terminal domain-containing protein" evidence="2">
    <location>
        <begin position="22"/>
        <end position="168"/>
    </location>
</feature>
<feature type="region of interest" description="Disordered" evidence="1">
    <location>
        <begin position="30"/>
        <end position="54"/>
    </location>
</feature>
<evidence type="ECO:0000259" key="3">
    <source>
        <dbReference type="Pfam" id="PF18042"/>
    </source>
</evidence>
<dbReference type="Proteomes" id="UP000638043">
    <property type="component" value="Unassembled WGS sequence"/>
</dbReference>
<keyword evidence="5" id="KW-1185">Reference proteome</keyword>
<reference evidence="5" key="1">
    <citation type="journal article" date="2019" name="Int. J. Syst. Evol. Microbiol.">
        <title>The Global Catalogue of Microorganisms (GCM) 10K type strain sequencing project: providing services to taxonomists for standard genome sequencing and annotation.</title>
        <authorList>
            <consortium name="The Broad Institute Genomics Platform"/>
            <consortium name="The Broad Institute Genome Sequencing Center for Infectious Disease"/>
            <person name="Wu L."/>
            <person name="Ma J."/>
        </authorList>
    </citation>
    <scope>NUCLEOTIDE SEQUENCE [LARGE SCALE GENOMIC DNA]</scope>
    <source>
        <strain evidence="5">CGMCC 4.7181</strain>
    </source>
</reference>
<proteinExistence type="predicted"/>
<organism evidence="4 5">
    <name type="scientific">Microbacterium nanhaiense</name>
    <dbReference type="NCBI Taxonomy" id="1301026"/>
    <lineage>
        <taxon>Bacteria</taxon>
        <taxon>Bacillati</taxon>
        <taxon>Actinomycetota</taxon>
        <taxon>Actinomycetes</taxon>
        <taxon>Micrococcales</taxon>
        <taxon>Microbacteriaceae</taxon>
        <taxon>Microbacterium</taxon>
    </lineage>
</organism>
<feature type="signal peptide" evidence="2">
    <location>
        <begin position="1"/>
        <end position="21"/>
    </location>
</feature>
<evidence type="ECO:0000313" key="4">
    <source>
        <dbReference type="EMBL" id="GGO63464.1"/>
    </source>
</evidence>
<gene>
    <name evidence="4" type="ORF">GCM10010910_16080</name>
</gene>